<gene>
    <name evidence="2" type="ORF">BN1204_028660</name>
</gene>
<feature type="compositionally biased region" description="Basic and acidic residues" evidence="1">
    <location>
        <begin position="1302"/>
        <end position="1314"/>
    </location>
</feature>
<dbReference type="PANTHER" id="PTHR43721:SF9">
    <property type="entry name" value="GTP-BINDING PROTEIN 1"/>
    <property type="match status" value="1"/>
</dbReference>
<feature type="region of interest" description="Disordered" evidence="1">
    <location>
        <begin position="34"/>
        <end position="117"/>
    </location>
</feature>
<feature type="compositionally biased region" description="Basic and acidic residues" evidence="1">
    <location>
        <begin position="1603"/>
        <end position="1630"/>
    </location>
</feature>
<evidence type="ECO:0008006" key="3">
    <source>
        <dbReference type="Google" id="ProtNLM"/>
    </source>
</evidence>
<organism evidence="2">
    <name type="scientific">Neospora caninum (strain Liverpool)</name>
    <dbReference type="NCBI Taxonomy" id="572307"/>
    <lineage>
        <taxon>Eukaryota</taxon>
        <taxon>Sar</taxon>
        <taxon>Alveolata</taxon>
        <taxon>Apicomplexa</taxon>
        <taxon>Conoidasida</taxon>
        <taxon>Coccidia</taxon>
        <taxon>Eucoccidiorida</taxon>
        <taxon>Eimeriorina</taxon>
        <taxon>Sarcocystidae</taxon>
        <taxon>Neospora</taxon>
    </lineage>
</organism>
<feature type="compositionally biased region" description="Low complexity" evidence="1">
    <location>
        <begin position="448"/>
        <end position="466"/>
    </location>
</feature>
<feature type="compositionally biased region" description="Low complexity" evidence="1">
    <location>
        <begin position="969"/>
        <end position="991"/>
    </location>
</feature>
<feature type="compositionally biased region" description="Low complexity" evidence="1">
    <location>
        <begin position="504"/>
        <end position="517"/>
    </location>
</feature>
<feature type="region of interest" description="Disordered" evidence="1">
    <location>
        <begin position="848"/>
        <end position="868"/>
    </location>
</feature>
<feature type="compositionally biased region" description="Basic and acidic residues" evidence="1">
    <location>
        <begin position="1443"/>
        <end position="1457"/>
    </location>
</feature>
<feature type="compositionally biased region" description="Basic and acidic residues" evidence="1">
    <location>
        <begin position="48"/>
        <end position="78"/>
    </location>
</feature>
<feature type="compositionally biased region" description="Basic and acidic residues" evidence="1">
    <location>
        <begin position="97"/>
        <end position="107"/>
    </location>
</feature>
<feature type="compositionally biased region" description="Basic and acidic residues" evidence="1">
    <location>
        <begin position="538"/>
        <end position="549"/>
    </location>
</feature>
<dbReference type="Gene3D" id="3.40.50.300">
    <property type="entry name" value="P-loop containing nucleotide triphosphate hydrolases"/>
    <property type="match status" value="1"/>
</dbReference>
<feature type="region of interest" description="Disordered" evidence="1">
    <location>
        <begin position="431"/>
        <end position="571"/>
    </location>
</feature>
<evidence type="ECO:0000313" key="2">
    <source>
        <dbReference type="EMBL" id="CEL67061.1"/>
    </source>
</evidence>
<feature type="compositionally biased region" description="Basic and acidic residues" evidence="1">
    <location>
        <begin position="773"/>
        <end position="793"/>
    </location>
</feature>
<accession>A0A0F7UDD7</accession>
<dbReference type="SUPFAM" id="SSF52540">
    <property type="entry name" value="P-loop containing nucleoside triphosphate hydrolases"/>
    <property type="match status" value="1"/>
</dbReference>
<feature type="region of interest" description="Disordered" evidence="1">
    <location>
        <begin position="1435"/>
        <end position="1469"/>
    </location>
</feature>
<dbReference type="InterPro" id="IPR027417">
    <property type="entry name" value="P-loop_NTPase"/>
</dbReference>
<feature type="compositionally biased region" description="Polar residues" evidence="1">
    <location>
        <begin position="1588"/>
        <end position="1601"/>
    </location>
</feature>
<feature type="compositionally biased region" description="Low complexity" evidence="1">
    <location>
        <begin position="935"/>
        <end position="950"/>
    </location>
</feature>
<feature type="compositionally biased region" description="Low complexity" evidence="1">
    <location>
        <begin position="911"/>
        <end position="927"/>
    </location>
</feature>
<protein>
    <recommendedName>
        <fullName evidence="3">Elongation factor Tu GTP binding domain-containing protein</fullName>
    </recommendedName>
</protein>
<reference evidence="2" key="1">
    <citation type="journal article" date="2015" name="PLoS ONE">
        <title>Comprehensive Evaluation of Toxoplasma gondii VEG and Neospora caninum LIV Genomes with Tachyzoite Stage Transcriptome and Proteome Defines Novel Transcript Features.</title>
        <authorList>
            <person name="Ramaprasad A."/>
            <person name="Mourier T."/>
            <person name="Naeem R."/>
            <person name="Malas T.B."/>
            <person name="Moussa E."/>
            <person name="Panigrahi A."/>
            <person name="Vermont S.J."/>
            <person name="Otto T.D."/>
            <person name="Wastling J."/>
            <person name="Pain A."/>
        </authorList>
    </citation>
    <scope>NUCLEOTIDE SEQUENCE</scope>
    <source>
        <strain evidence="2">Liverpool</strain>
    </source>
</reference>
<name>A0A0F7UDD7_NEOCL</name>
<feature type="region of interest" description="Disordered" evidence="1">
    <location>
        <begin position="651"/>
        <end position="716"/>
    </location>
</feature>
<feature type="compositionally biased region" description="Basic and acidic residues" evidence="1">
    <location>
        <begin position="259"/>
        <end position="281"/>
    </location>
</feature>
<feature type="compositionally biased region" description="Basic and acidic residues" evidence="1">
    <location>
        <begin position="289"/>
        <end position="313"/>
    </location>
</feature>
<feature type="compositionally biased region" description="Basic and acidic residues" evidence="1">
    <location>
        <begin position="953"/>
        <end position="963"/>
    </location>
</feature>
<evidence type="ECO:0000256" key="1">
    <source>
        <dbReference type="SAM" id="MobiDB-lite"/>
    </source>
</evidence>
<dbReference type="InterPro" id="IPR050055">
    <property type="entry name" value="EF-Tu_GTPase"/>
</dbReference>
<sequence length="1728" mass="183993">MWIPHATAGARESSAVRSSRRQVSCLGGDNIRAKTVSRSTGSGAADAEEQKHSWDENTRLAEGARDSDSLDVKTRDASAGETDAQTPHAPCGTAEQTRGDAADRFETPRAPSTSVNSCDFFPPKMPRRELLLKGKRSRRLRNDDAVCSFDLSLKEEVRSLLKQTKSSRRQIVYPAEKDDGNVEYKLFLSQLSPTKLAHRTTQMRYRLQEGGGVCFYLLGVTDGGLGVGISARCMRESIEAVARMAASLSASMGVVDLERVAKDTEEQEEKETNTDREREETQTPGARASDGEAEKCYGRHEKEGDEGTEETRKERRLDWERILGTVDETNTARWIACVRVSQNAPTTAPDPSRGGALPAPSAESLGAQGAREIRVAVLGAHDAGKSSLVAVLAEEGTLDDGEGSARLRMCTHPHEVLLGATSALHFASLHPSPVPARARPQTVPNRHSSVASSSFASSSPFLSPVSPGRGIRHGSTVRTLPPSRAAGKTENGSKEGDKGDTGTPRASAASSPRSASSGVRTPPAQACDGSSLAVSLGESKDDADAKEARLGGTSPPTKAENEGRARNSGDAGNAATAITLMDMAGHPKYIKSALTGLLRECLDHVVIVIDASPEAAPIPVQLQQERVLLATSLVLLRLPFTLVFNKWERRADSGRARETAPGSSLASACQAAPSPVDGVEGGEAATASVGQPGDPVGTNVWGKQRTDETANNEDEEPAIKAQLCAEVVGNLQAMFCVAGAALVDCTPICAGQDVEETQARQRGAAETVEETAEEAKLESEDRGQTALAERQHDPSSSLSAPGGHDTSCESLPRQRNQRNRTGKAGSEDCAVLLRLQRRDEWRRRGRLRQAEERERHAGYKASASRGNAPAGAAALRFPLACRGAFCVSCVEGQGIEQLRRWLQQLPRWNPASGDEASASSGAARASAPHSVWPGSSSSLLVSKTSLRSTVHTSRGDGGDRGDGSDVLLRRAPSSSVRDSSSSVASACTPTPSASRSLATACASAASSFPSPSASASASPPIASPNAPASSAGASSCEAFSSRCSRPSPLSSACSLLPPCVRSAFLVTEVFPRCRAAAEQRDETLFSDNPSATTAVRPRPRSGGSASVFPDSRDDGAREENERAAQCASEEKVGERAIGAVLGGVLLQGRLNVGDHVLCGPFLAPSSSFSASTCSRSLCASSPASLVSPGRDEARRGEGSTARLPTRDERKEEHGRSVTRGKTVKTKVKEEDDQDEARMRKTHGGASFLWLQARIESLRDSERQSVSFLPDIATPMKCSLAAVFLPEVASLKDVSSPAVEIEELQKERREGEEGKGVAGTKGGEMDEWGLESSESREGAAVSSRLPRAFSLPVSGPRKDRERRGDVARTRGKEVEAASREEGRVRLLRPGLLLASWTSLSSRHADSRSPSPPSACSSSSPPSFCIASSSSAAASSAFSPCVSGGREERQLSPREREAETNGGYQRRSARRMCRAACRRERGDSLGDSLSRPPPPAADETRRIKTVDKSVLRRQAILHPPTPVAAFWCRLHVLAHPSALRRHTTLVVYAHAVRQATEVLAILPLSASPKELAAATSSALARMHERRQFRSSRGASKGESQAQRRCQREREDEKEEEKRDKDGEEGREAETARRSRSRARRKKRSLRSLSEAATSPSGRVAPANVLAPFETGLVLLQFIGGLGGELLASGLPIVVCSGVDVQGIGDVVAPCPEIPFFSHRLLGSWKMQRTA</sequence>
<feature type="region of interest" description="Disordered" evidence="1">
    <location>
        <begin position="1581"/>
        <end position="1656"/>
    </location>
</feature>
<feature type="region of interest" description="Disordered" evidence="1">
    <location>
        <begin position="1084"/>
        <end position="1127"/>
    </location>
</feature>
<dbReference type="EMBL" id="LN714482">
    <property type="protein sequence ID" value="CEL67061.1"/>
    <property type="molecule type" value="Genomic_DNA"/>
</dbReference>
<feature type="compositionally biased region" description="Basic and acidic residues" evidence="1">
    <location>
        <begin position="848"/>
        <end position="857"/>
    </location>
</feature>
<feature type="compositionally biased region" description="Basic and acidic residues" evidence="1">
    <location>
        <begin position="491"/>
        <end position="500"/>
    </location>
</feature>
<feature type="compositionally biased region" description="Low complexity" evidence="1">
    <location>
        <begin position="10"/>
        <end position="22"/>
    </location>
</feature>
<feature type="region of interest" description="Disordered" evidence="1">
    <location>
        <begin position="259"/>
        <end position="313"/>
    </location>
</feature>
<feature type="region of interest" description="Disordered" evidence="1">
    <location>
        <begin position="1"/>
        <end position="22"/>
    </location>
</feature>
<dbReference type="PANTHER" id="PTHR43721">
    <property type="entry name" value="ELONGATION FACTOR TU-RELATED"/>
    <property type="match status" value="1"/>
</dbReference>
<feature type="compositionally biased region" description="Low complexity" evidence="1">
    <location>
        <begin position="1412"/>
        <end position="1421"/>
    </location>
</feature>
<feature type="compositionally biased region" description="Basic residues" evidence="1">
    <location>
        <begin position="1631"/>
        <end position="1643"/>
    </location>
</feature>
<dbReference type="GO" id="GO:0003746">
    <property type="term" value="F:translation elongation factor activity"/>
    <property type="evidence" value="ECO:0007669"/>
    <property type="project" value="TreeGrafter"/>
</dbReference>
<proteinExistence type="predicted"/>
<feature type="region of interest" description="Disordered" evidence="1">
    <location>
        <begin position="1480"/>
        <end position="1499"/>
    </location>
</feature>
<feature type="region of interest" description="Disordered" evidence="1">
    <location>
        <begin position="1401"/>
        <end position="1421"/>
    </location>
</feature>
<feature type="compositionally biased region" description="Basic and acidic residues" evidence="1">
    <location>
        <begin position="1204"/>
        <end position="1215"/>
    </location>
</feature>
<feature type="compositionally biased region" description="Basic and acidic residues" evidence="1">
    <location>
        <begin position="1355"/>
        <end position="1380"/>
    </location>
</feature>
<feature type="region of interest" description="Disordered" evidence="1">
    <location>
        <begin position="910"/>
        <end position="991"/>
    </location>
</feature>
<feature type="compositionally biased region" description="Basic and acidic residues" evidence="1">
    <location>
        <begin position="1110"/>
        <end position="1127"/>
    </location>
</feature>
<feature type="region of interest" description="Disordered" evidence="1">
    <location>
        <begin position="1180"/>
        <end position="1239"/>
    </location>
</feature>
<feature type="compositionally biased region" description="Basic residues" evidence="1">
    <location>
        <begin position="1216"/>
        <end position="1225"/>
    </location>
</feature>
<feature type="region of interest" description="Disordered" evidence="1">
    <location>
        <begin position="760"/>
        <end position="825"/>
    </location>
</feature>
<feature type="region of interest" description="Disordered" evidence="1">
    <location>
        <begin position="1302"/>
        <end position="1380"/>
    </location>
</feature>